<dbReference type="EMBL" id="BPLR01009016">
    <property type="protein sequence ID" value="GIY29030.1"/>
    <property type="molecule type" value="Genomic_DNA"/>
</dbReference>
<gene>
    <name evidence="1" type="ORF">CEXT_373381</name>
</gene>
<evidence type="ECO:0000313" key="2">
    <source>
        <dbReference type="Proteomes" id="UP001054945"/>
    </source>
</evidence>
<comment type="caution">
    <text evidence="1">The sequence shown here is derived from an EMBL/GenBank/DDBJ whole genome shotgun (WGS) entry which is preliminary data.</text>
</comment>
<sequence>MWCGMPFLKSRVNFPNKKYLENFILSDPPQQTTEFHFLSANIPLVTNVFKCHPPKRQRQNSLESIFDVDKTVPNLPSVAELKPYAFYVVDESKFVD</sequence>
<accession>A0AAV4S9D5</accession>
<protein>
    <submittedName>
        <fullName evidence="1">Uncharacterized protein</fullName>
    </submittedName>
</protein>
<dbReference type="Proteomes" id="UP001054945">
    <property type="component" value="Unassembled WGS sequence"/>
</dbReference>
<dbReference type="AlphaFoldDB" id="A0AAV4S9D5"/>
<name>A0AAV4S9D5_CAEEX</name>
<reference evidence="1 2" key="1">
    <citation type="submission" date="2021-06" db="EMBL/GenBank/DDBJ databases">
        <title>Caerostris extrusa draft genome.</title>
        <authorList>
            <person name="Kono N."/>
            <person name="Arakawa K."/>
        </authorList>
    </citation>
    <scope>NUCLEOTIDE SEQUENCE [LARGE SCALE GENOMIC DNA]</scope>
</reference>
<evidence type="ECO:0000313" key="1">
    <source>
        <dbReference type="EMBL" id="GIY29030.1"/>
    </source>
</evidence>
<keyword evidence="2" id="KW-1185">Reference proteome</keyword>
<organism evidence="1 2">
    <name type="scientific">Caerostris extrusa</name>
    <name type="common">Bark spider</name>
    <name type="synonym">Caerostris bankana</name>
    <dbReference type="NCBI Taxonomy" id="172846"/>
    <lineage>
        <taxon>Eukaryota</taxon>
        <taxon>Metazoa</taxon>
        <taxon>Ecdysozoa</taxon>
        <taxon>Arthropoda</taxon>
        <taxon>Chelicerata</taxon>
        <taxon>Arachnida</taxon>
        <taxon>Araneae</taxon>
        <taxon>Araneomorphae</taxon>
        <taxon>Entelegynae</taxon>
        <taxon>Araneoidea</taxon>
        <taxon>Araneidae</taxon>
        <taxon>Caerostris</taxon>
    </lineage>
</organism>
<proteinExistence type="predicted"/>